<feature type="domain" description="Rhodanese" evidence="2">
    <location>
        <begin position="94"/>
        <end position="155"/>
    </location>
</feature>
<evidence type="ECO:0000313" key="6">
    <source>
        <dbReference type="Proteomes" id="UP000594903"/>
    </source>
</evidence>
<proteinExistence type="predicted"/>
<dbReference type="STRING" id="1122619.GCA_000373745_01917"/>
<dbReference type="PROSITE" id="PS50206">
    <property type="entry name" value="RHODANESE_3"/>
    <property type="match status" value="1"/>
</dbReference>
<protein>
    <submittedName>
        <fullName evidence="3">Sulfurtransferase</fullName>
    </submittedName>
</protein>
<reference evidence="4 5" key="1">
    <citation type="submission" date="2018-06" db="EMBL/GenBank/DDBJ databases">
        <authorList>
            <consortium name="Pathogen Informatics"/>
            <person name="Doyle S."/>
        </authorList>
    </citation>
    <scope>NUCLEOTIDE SEQUENCE [LARGE SCALE GENOMIC DNA]</scope>
    <source>
        <strain evidence="4 5">NCTC11997</strain>
    </source>
</reference>
<feature type="signal peptide" evidence="1">
    <location>
        <begin position="1"/>
        <end position="21"/>
    </location>
</feature>
<evidence type="ECO:0000313" key="3">
    <source>
        <dbReference type="EMBL" id="QPT38997.1"/>
    </source>
</evidence>
<name>A0A378XHM9_9BURK</name>
<accession>A0A378XHM9</accession>
<dbReference type="Gene3D" id="3.40.250.10">
    <property type="entry name" value="Rhodanese-like domain"/>
    <property type="match status" value="1"/>
</dbReference>
<evidence type="ECO:0000313" key="5">
    <source>
        <dbReference type="Proteomes" id="UP000254603"/>
    </source>
</evidence>
<feature type="chain" id="PRO_5016762908" evidence="1">
    <location>
        <begin position="22"/>
        <end position="185"/>
    </location>
</feature>
<gene>
    <name evidence="3" type="ORF">I6G29_07205</name>
    <name evidence="4" type="ORF">NCTC11997_01504</name>
</gene>
<dbReference type="EMBL" id="CP065725">
    <property type="protein sequence ID" value="QPT38997.1"/>
    <property type="molecule type" value="Genomic_DNA"/>
</dbReference>
<keyword evidence="6" id="KW-1185">Reference proteome</keyword>
<dbReference type="AlphaFoldDB" id="A0A378XHM9"/>
<keyword evidence="1" id="KW-0732">Signal</keyword>
<sequence>MKKLLIALSLALGMATSPAIANDDIGMSPQAVYEIKQENKEPILFVDVRDPVEIMFIGQTDVVDLNIPFLIVDRYSIDEEKGVFRMYRNPNFVDEIRAALKERGLAEDTKVVTMCRSGSERGKPSADFLREAGLNAYYVVNGFQGSAIKEGEHAGFRTQNGWQNSGLPWTPKMNKDKIYHTPKEE</sequence>
<evidence type="ECO:0000259" key="2">
    <source>
        <dbReference type="PROSITE" id="PS50206"/>
    </source>
</evidence>
<dbReference type="Proteomes" id="UP000254603">
    <property type="component" value="Unassembled WGS sequence"/>
</dbReference>
<dbReference type="Pfam" id="PF00581">
    <property type="entry name" value="Rhodanese"/>
    <property type="match status" value="1"/>
</dbReference>
<evidence type="ECO:0000256" key="1">
    <source>
        <dbReference type="SAM" id="SignalP"/>
    </source>
</evidence>
<dbReference type="InterPro" id="IPR036873">
    <property type="entry name" value="Rhodanese-like_dom_sf"/>
</dbReference>
<reference evidence="3 6" key="2">
    <citation type="submission" date="2020-12" db="EMBL/GenBank/DDBJ databases">
        <title>FDA dAtabase for Regulatory Grade micrObial Sequences (FDA-ARGOS): Supporting development and validation of Infectious Disease Dx tests.</title>
        <authorList>
            <person name="Sproer C."/>
            <person name="Gronow S."/>
            <person name="Severitt S."/>
            <person name="Schroder I."/>
            <person name="Tallon L."/>
            <person name="Sadzewicz L."/>
            <person name="Zhao X."/>
            <person name="Boylan J."/>
            <person name="Ott S."/>
            <person name="Bowen H."/>
            <person name="Vavikolanu K."/>
            <person name="Mehta A."/>
            <person name="Aluvathingal J."/>
            <person name="Nadendla S."/>
            <person name="Lowell S."/>
            <person name="Myers T."/>
            <person name="Yan Y."/>
            <person name="Sichtig H."/>
        </authorList>
    </citation>
    <scope>NUCLEOTIDE SEQUENCE [LARGE SCALE GENOMIC DNA]</scope>
    <source>
        <strain evidence="3 6">FDAARGOS_872</strain>
    </source>
</reference>
<dbReference type="OrthoDB" id="9789585at2"/>
<organism evidence="4 5">
    <name type="scientific">Oligella ureolytica</name>
    <dbReference type="NCBI Taxonomy" id="90244"/>
    <lineage>
        <taxon>Bacteria</taxon>
        <taxon>Pseudomonadati</taxon>
        <taxon>Pseudomonadota</taxon>
        <taxon>Betaproteobacteria</taxon>
        <taxon>Burkholderiales</taxon>
        <taxon>Alcaligenaceae</taxon>
        <taxon>Oligella</taxon>
    </lineage>
</organism>
<dbReference type="Proteomes" id="UP000594903">
    <property type="component" value="Chromosome"/>
</dbReference>
<dbReference type="EMBL" id="UGSB01000001">
    <property type="protein sequence ID" value="SUA54407.1"/>
    <property type="molecule type" value="Genomic_DNA"/>
</dbReference>
<dbReference type="InterPro" id="IPR001763">
    <property type="entry name" value="Rhodanese-like_dom"/>
</dbReference>
<dbReference type="SUPFAM" id="SSF52821">
    <property type="entry name" value="Rhodanese/Cell cycle control phosphatase"/>
    <property type="match status" value="1"/>
</dbReference>
<evidence type="ECO:0000313" key="4">
    <source>
        <dbReference type="EMBL" id="SUA54407.1"/>
    </source>
</evidence>